<evidence type="ECO:0000313" key="3">
    <source>
        <dbReference type="Proteomes" id="UP001176941"/>
    </source>
</evidence>
<feature type="signal peptide" evidence="1">
    <location>
        <begin position="1"/>
        <end position="20"/>
    </location>
</feature>
<keyword evidence="3" id="KW-1185">Reference proteome</keyword>
<evidence type="ECO:0000313" key="2">
    <source>
        <dbReference type="EMBL" id="CAI9162318.1"/>
    </source>
</evidence>
<feature type="chain" id="PRO_5046846011" evidence="1">
    <location>
        <begin position="21"/>
        <end position="172"/>
    </location>
</feature>
<reference evidence="2" key="1">
    <citation type="submission" date="2023-04" db="EMBL/GenBank/DDBJ databases">
        <authorList>
            <consortium name="ELIXIR-Norway"/>
        </authorList>
    </citation>
    <scope>NUCLEOTIDE SEQUENCE [LARGE SCALE GENOMIC DNA]</scope>
</reference>
<accession>A0ABN8YPH4</accession>
<keyword evidence="1" id="KW-0732">Signal</keyword>
<gene>
    <name evidence="2" type="ORF">MRATA1EN1_LOCUS11280</name>
</gene>
<sequence>MARVLFLLSCSTLWVPRGDCVCPAVQNLSGERHLLQRSRLPASWAYARPRMLRCRARGESLQWASSDLGPPACRVTPEAEQAGLTSDTDGKALGERACTAAVRKTGRAPRRESWWGGSRGSRDKEIRSGVCTLHVLTQTSKTTPEPLTPPEKPMADVSRVAIYLLNGGLPPT</sequence>
<protein>
    <submittedName>
        <fullName evidence="2">Uncharacterized protein</fullName>
    </submittedName>
</protein>
<evidence type="ECO:0000256" key="1">
    <source>
        <dbReference type="SAM" id="SignalP"/>
    </source>
</evidence>
<dbReference type="EMBL" id="OX459956">
    <property type="protein sequence ID" value="CAI9162318.1"/>
    <property type="molecule type" value="Genomic_DNA"/>
</dbReference>
<name>A0ABN8YPH4_RANTA</name>
<dbReference type="Proteomes" id="UP001176941">
    <property type="component" value="Chromosome 20"/>
</dbReference>
<proteinExistence type="predicted"/>
<organism evidence="2 3">
    <name type="scientific">Rangifer tarandus platyrhynchus</name>
    <name type="common">Svalbard reindeer</name>
    <dbReference type="NCBI Taxonomy" id="3082113"/>
    <lineage>
        <taxon>Eukaryota</taxon>
        <taxon>Metazoa</taxon>
        <taxon>Chordata</taxon>
        <taxon>Craniata</taxon>
        <taxon>Vertebrata</taxon>
        <taxon>Euteleostomi</taxon>
        <taxon>Mammalia</taxon>
        <taxon>Eutheria</taxon>
        <taxon>Laurasiatheria</taxon>
        <taxon>Artiodactyla</taxon>
        <taxon>Ruminantia</taxon>
        <taxon>Pecora</taxon>
        <taxon>Cervidae</taxon>
        <taxon>Odocoileinae</taxon>
        <taxon>Rangifer</taxon>
    </lineage>
</organism>